<keyword evidence="1" id="KW-0472">Membrane</keyword>
<keyword evidence="1" id="KW-0812">Transmembrane</keyword>
<gene>
    <name evidence="2" type="ORF">IQ10_02093</name>
</gene>
<evidence type="ECO:0000313" key="2">
    <source>
        <dbReference type="EMBL" id="TWI56202.1"/>
    </source>
</evidence>
<organism evidence="2 3">
    <name type="scientific">Halalkalibacter nanhaiisediminis</name>
    <dbReference type="NCBI Taxonomy" id="688079"/>
    <lineage>
        <taxon>Bacteria</taxon>
        <taxon>Bacillati</taxon>
        <taxon>Bacillota</taxon>
        <taxon>Bacilli</taxon>
        <taxon>Bacillales</taxon>
        <taxon>Bacillaceae</taxon>
        <taxon>Halalkalibacter</taxon>
    </lineage>
</organism>
<sequence length="90" mass="10546">MLEIISDMTMLWVSVVMTVLLVTAFTKANILRMEWELRTSSKRQIVDLVEQKQINSFLIPLLTKLYRPKIPSRIDHLDQDEEGPSLVVYR</sequence>
<evidence type="ECO:0000313" key="3">
    <source>
        <dbReference type="Proteomes" id="UP000315711"/>
    </source>
</evidence>
<comment type="caution">
    <text evidence="2">The sequence shown here is derived from an EMBL/GenBank/DDBJ whole genome shotgun (WGS) entry which is preliminary data.</text>
</comment>
<keyword evidence="1" id="KW-1133">Transmembrane helix</keyword>
<evidence type="ECO:0000256" key="1">
    <source>
        <dbReference type="SAM" id="Phobius"/>
    </source>
</evidence>
<keyword evidence="3" id="KW-1185">Reference proteome</keyword>
<name>A0A562QHG4_9BACI</name>
<proteinExistence type="predicted"/>
<dbReference type="RefSeq" id="WP_144450407.1">
    <property type="nucleotide sequence ID" value="NZ_VLKZ01000005.1"/>
</dbReference>
<accession>A0A562QHG4</accession>
<dbReference type="AlphaFoldDB" id="A0A562QHG4"/>
<dbReference type="EMBL" id="VLKZ01000005">
    <property type="protein sequence ID" value="TWI56202.1"/>
    <property type="molecule type" value="Genomic_DNA"/>
</dbReference>
<dbReference type="OrthoDB" id="2941429at2"/>
<protein>
    <submittedName>
        <fullName evidence="2">Uncharacterized protein</fullName>
    </submittedName>
</protein>
<feature type="transmembrane region" description="Helical" evidence="1">
    <location>
        <begin position="12"/>
        <end position="31"/>
    </location>
</feature>
<reference evidence="2 3" key="1">
    <citation type="journal article" date="2015" name="Stand. Genomic Sci.">
        <title>Genomic Encyclopedia of Bacterial and Archaeal Type Strains, Phase III: the genomes of soil and plant-associated and newly described type strains.</title>
        <authorList>
            <person name="Whitman W.B."/>
            <person name="Woyke T."/>
            <person name="Klenk H.P."/>
            <person name="Zhou Y."/>
            <person name="Lilburn T.G."/>
            <person name="Beck B.J."/>
            <person name="De Vos P."/>
            <person name="Vandamme P."/>
            <person name="Eisen J.A."/>
            <person name="Garrity G."/>
            <person name="Hugenholtz P."/>
            <person name="Kyrpides N.C."/>
        </authorList>
    </citation>
    <scope>NUCLEOTIDE SEQUENCE [LARGE SCALE GENOMIC DNA]</scope>
    <source>
        <strain evidence="2 3">CGMCC 1.10116</strain>
    </source>
</reference>
<dbReference type="Proteomes" id="UP000315711">
    <property type="component" value="Unassembled WGS sequence"/>
</dbReference>